<evidence type="ECO:0000256" key="1">
    <source>
        <dbReference type="SAM" id="MobiDB-lite"/>
    </source>
</evidence>
<dbReference type="AlphaFoldDB" id="A0A1E5WIV0"/>
<evidence type="ECO:0000259" key="2">
    <source>
        <dbReference type="Pfam" id="PF11331"/>
    </source>
</evidence>
<evidence type="ECO:0000313" key="4">
    <source>
        <dbReference type="Proteomes" id="UP000095767"/>
    </source>
</evidence>
<dbReference type="OrthoDB" id="1930285at2759"/>
<dbReference type="InterPro" id="IPR021480">
    <property type="entry name" value="Zinc_ribbon_12"/>
</dbReference>
<sequence>MIYQDPEAVIYYCSKCRTPIRGKNPEQTEDTDHALSRLEILSADTASVFSDELDACPKQASAVDIHGDQLPLFGSTKSCSNLIANSGNDDAHVYSNGQDECRPLSRRTRRPACSVSIVRYGVFMSTHSETEEGFASPRNVCGRQRRRSLVGLQEFETSVGRSRPAPSEAAPSPLADPAFHRDLLHALDSLRGLIAAIEPASIGARAAVARRGARFFLRLESHLAQALPPQAHAPRRNAGGSTGSSRSSSASFAGGRGSERRRQHHCRPVLGGAPFLVCGGCSELLQVPATALLSRRKIARLWCGCCEEVFQLTAPAVVAGSATHQTTPMSSALPEPDDPGSCNSSVCGGGAQQLPPQPLHRVLGYSSPSPLLQSRRY</sequence>
<proteinExistence type="predicted"/>
<protein>
    <recommendedName>
        <fullName evidence="2">Probable zinc-ribbon domain-containing protein</fullName>
    </recommendedName>
</protein>
<dbReference type="Proteomes" id="UP000095767">
    <property type="component" value="Unassembled WGS sequence"/>
</dbReference>
<name>A0A1E5WIV0_9POAL</name>
<accession>A0A1E5WIV0</accession>
<dbReference type="STRING" id="888268.A0A1E5WIV0"/>
<keyword evidence="4" id="KW-1185">Reference proteome</keyword>
<organism evidence="3 4">
    <name type="scientific">Dichanthelium oligosanthes</name>
    <dbReference type="NCBI Taxonomy" id="888268"/>
    <lineage>
        <taxon>Eukaryota</taxon>
        <taxon>Viridiplantae</taxon>
        <taxon>Streptophyta</taxon>
        <taxon>Embryophyta</taxon>
        <taxon>Tracheophyta</taxon>
        <taxon>Spermatophyta</taxon>
        <taxon>Magnoliopsida</taxon>
        <taxon>Liliopsida</taxon>
        <taxon>Poales</taxon>
        <taxon>Poaceae</taxon>
        <taxon>PACMAD clade</taxon>
        <taxon>Panicoideae</taxon>
        <taxon>Panicodae</taxon>
        <taxon>Paniceae</taxon>
        <taxon>Dichantheliinae</taxon>
        <taxon>Dichanthelium</taxon>
    </lineage>
</organism>
<dbReference type="Pfam" id="PF11331">
    <property type="entry name" value="Zn_ribbon_12"/>
    <property type="match status" value="1"/>
</dbReference>
<dbReference type="InterPro" id="IPR040244">
    <property type="entry name" value="EDR4-like"/>
</dbReference>
<dbReference type="PANTHER" id="PTHR31105:SF43">
    <property type="entry name" value="OS05G0479900 PROTEIN"/>
    <property type="match status" value="1"/>
</dbReference>
<dbReference type="PANTHER" id="PTHR31105">
    <property type="entry name" value="EXTRA-LARGE G-PROTEIN-LIKE"/>
    <property type="match status" value="1"/>
</dbReference>
<dbReference type="GO" id="GO:1900150">
    <property type="term" value="P:regulation of defense response to fungus"/>
    <property type="evidence" value="ECO:0007669"/>
    <property type="project" value="InterPro"/>
</dbReference>
<gene>
    <name evidence="3" type="ORF">BAE44_0001683</name>
</gene>
<feature type="region of interest" description="Disordered" evidence="1">
    <location>
        <begin position="154"/>
        <end position="176"/>
    </location>
</feature>
<feature type="compositionally biased region" description="Low complexity" evidence="1">
    <location>
        <begin position="162"/>
        <end position="176"/>
    </location>
</feature>
<feature type="compositionally biased region" description="Low complexity" evidence="1">
    <location>
        <begin position="227"/>
        <end position="253"/>
    </location>
</feature>
<feature type="domain" description="Probable zinc-ribbon" evidence="2">
    <location>
        <begin position="270"/>
        <end position="312"/>
    </location>
</feature>
<evidence type="ECO:0000313" key="3">
    <source>
        <dbReference type="EMBL" id="OEL37298.1"/>
    </source>
</evidence>
<reference evidence="3 4" key="1">
    <citation type="submission" date="2016-09" db="EMBL/GenBank/DDBJ databases">
        <title>The draft genome of Dichanthelium oligosanthes: A C3 panicoid grass species.</title>
        <authorList>
            <person name="Studer A.J."/>
            <person name="Schnable J.C."/>
            <person name="Brutnell T.P."/>
        </authorList>
    </citation>
    <scope>NUCLEOTIDE SEQUENCE [LARGE SCALE GENOMIC DNA]</scope>
    <source>
        <strain evidence="4">cv. Kellogg 1175</strain>
        <tissue evidence="3">Leaf</tissue>
    </source>
</reference>
<feature type="region of interest" description="Disordered" evidence="1">
    <location>
        <begin position="227"/>
        <end position="264"/>
    </location>
</feature>
<feature type="region of interest" description="Disordered" evidence="1">
    <location>
        <begin position="326"/>
        <end position="347"/>
    </location>
</feature>
<comment type="caution">
    <text evidence="3">The sequence shown here is derived from an EMBL/GenBank/DDBJ whole genome shotgun (WGS) entry which is preliminary data.</text>
</comment>
<dbReference type="EMBL" id="LWDX02005987">
    <property type="protein sequence ID" value="OEL37298.1"/>
    <property type="molecule type" value="Genomic_DNA"/>
</dbReference>